<comment type="cofactor">
    <cofactor evidence="1">
        <name>Zn(2+)</name>
        <dbReference type="ChEBI" id="CHEBI:29105"/>
    </cofactor>
</comment>
<comment type="subcellular location">
    <subcellularLocation>
        <location evidence="2">Mitochondrion</location>
    </subcellularLocation>
</comment>
<organism evidence="13 14">
    <name type="scientific">Brassicogethes aeneus</name>
    <name type="common">Rape pollen beetle</name>
    <name type="synonym">Meligethes aeneus</name>
    <dbReference type="NCBI Taxonomy" id="1431903"/>
    <lineage>
        <taxon>Eukaryota</taxon>
        <taxon>Metazoa</taxon>
        <taxon>Ecdysozoa</taxon>
        <taxon>Arthropoda</taxon>
        <taxon>Hexapoda</taxon>
        <taxon>Insecta</taxon>
        <taxon>Pterygota</taxon>
        <taxon>Neoptera</taxon>
        <taxon>Endopterygota</taxon>
        <taxon>Coleoptera</taxon>
        <taxon>Polyphaga</taxon>
        <taxon>Cucujiformia</taxon>
        <taxon>Nitidulidae</taxon>
        <taxon>Meligethinae</taxon>
        <taxon>Brassicogethes</taxon>
    </lineage>
</organism>
<dbReference type="GO" id="GO:0046872">
    <property type="term" value="F:metal ion binding"/>
    <property type="evidence" value="ECO:0007669"/>
    <property type="project" value="UniProtKB-KW"/>
</dbReference>
<proteinExistence type="inferred from homology"/>
<accession>A0A9P0FDW9</accession>
<keyword evidence="14" id="KW-1185">Reference proteome</keyword>
<dbReference type="InterPro" id="IPR011249">
    <property type="entry name" value="Metalloenz_LuxS/M16"/>
</dbReference>
<dbReference type="Pfam" id="PF22516">
    <property type="entry name" value="PreP_C"/>
    <property type="match status" value="1"/>
</dbReference>
<dbReference type="InterPro" id="IPR055130">
    <property type="entry name" value="PreP_C"/>
</dbReference>
<evidence type="ECO:0000256" key="3">
    <source>
        <dbReference type="ARBA" id="ARBA00007575"/>
    </source>
</evidence>
<sequence>MFSRNIINYIKGNSPLKKIIRTHVDVQTIKHKDTVCNIADIKNFTVGQQVHGFQVKEIKNIPEFALTAVCLEHTNIKCQYLHLYRNDSNNVFSINFRTTPLNSTGLPHILEHTVLCGSQQFPVRDPFFKMLNRSLATFMNAMTGSDYTMYPFSTQNESDYRNLQKIYLDAVFKPNLSEFDFMQEGWRLENVDLNDATSKLIIKGIVYNEMKGVFSENENILGQKLQNAILPDHTYGVISGGDPNKIPDLTWDDLKQFHRNHYHPSNCRFYSYGNFSLAPTLEYINETYLKNYVYQETKHTMVPKQPRWTEVKREHITGRFENMRETIEKQNTLSISLLLSDNTDVYETFLMQFVTELLTKGPNSPFYKSMIEPNFSSGFTGSTGFDNQARDCIFSVGLQGLSKDDFEKVINIYEKTIDEVVQTGFDANQIESVLHRYELSIKHETNNFGLGLLFSLSALWNHQGPVVESLQVNNIIQKLKRHIENDPKYLQNVVDQYFRQNKHKLILSMSPDVDFEKKITEQEKQLIEEKVRNLKEEDKRKIHEKCLQLEANQKKPIDTNLLPTLTMQDIGNDVERITLSHTTVNHVPTQINKVNANGIVYFRSLLNTVSLTQEQQMLLPLFCYVIGKLGTEKMNYRDFDSLVNRKTAGLYFNVHTGESLYHLHSYEPGVLISSHCLESNNEAMWELWEQIFTIQRLCDVDRFKMLTQLYMSQLTQGLADMGHVYAMQAASGLVSGSAYQMELLSGLQHISYMKRLLHTSNFKAMLAEISNIANCLFDKNKMRVALNISHDNEGNIIKNYEKFLRNLPSINDNLSIENSYITGKVWAPTDAVHCQHHVLNVPVNYCSKAVLTVPYADPDYAKLRVLAKLLTAKYLHGELREKQGAYGGGARLTSDGVFSFYSYRDPRNLKTLGVFDESLTWLQENVDKVTDQEILEAKLGVFQAIDAPVPPNKKGCAEFLRRLTPDALQRHRAEVMTVDAEGLKDVGEKFLGHENVLRTGKVVLGQKSDQMDVSNRPGELWTVIDTA</sequence>
<keyword evidence="9" id="KW-0809">Transit peptide</keyword>
<dbReference type="SUPFAM" id="SSF63411">
    <property type="entry name" value="LuxS/MPP-like metallohydrolase"/>
    <property type="match status" value="4"/>
</dbReference>
<dbReference type="FunFam" id="3.30.830.10:FF:000011">
    <property type="entry name" value="Presequence protease, mitochondrial"/>
    <property type="match status" value="1"/>
</dbReference>
<dbReference type="EMBL" id="OV121133">
    <property type="protein sequence ID" value="CAH0551894.1"/>
    <property type="molecule type" value="Genomic_DNA"/>
</dbReference>
<dbReference type="PANTHER" id="PTHR43016:SF13">
    <property type="entry name" value="PRESEQUENCE PROTEASE, MITOCHONDRIAL"/>
    <property type="match status" value="1"/>
</dbReference>
<evidence type="ECO:0000259" key="12">
    <source>
        <dbReference type="SMART" id="SM01264"/>
    </source>
</evidence>
<dbReference type="Pfam" id="PF05193">
    <property type="entry name" value="Peptidase_M16_C"/>
    <property type="match status" value="1"/>
</dbReference>
<evidence type="ECO:0000256" key="8">
    <source>
        <dbReference type="ARBA" id="ARBA00022833"/>
    </source>
</evidence>
<dbReference type="Gene3D" id="3.30.830.10">
    <property type="entry name" value="Metalloenzyme, LuxS/M16 peptidase-like"/>
    <property type="match status" value="4"/>
</dbReference>
<dbReference type="FunFam" id="3.30.830.10:FF:000013">
    <property type="entry name" value="Mitochondrial presequence protease"/>
    <property type="match status" value="1"/>
</dbReference>
<keyword evidence="11" id="KW-0496">Mitochondrion</keyword>
<comment type="similarity">
    <text evidence="3">Belongs to the peptidase M16 family. PreP subfamily.</text>
</comment>
<evidence type="ECO:0000256" key="9">
    <source>
        <dbReference type="ARBA" id="ARBA00022946"/>
    </source>
</evidence>
<evidence type="ECO:0000256" key="2">
    <source>
        <dbReference type="ARBA" id="ARBA00004173"/>
    </source>
</evidence>
<evidence type="ECO:0000256" key="10">
    <source>
        <dbReference type="ARBA" id="ARBA00023049"/>
    </source>
</evidence>
<reference evidence="13" key="1">
    <citation type="submission" date="2021-12" db="EMBL/GenBank/DDBJ databases">
        <authorList>
            <person name="King R."/>
        </authorList>
    </citation>
    <scope>NUCLEOTIDE SEQUENCE</scope>
</reference>
<keyword evidence="6" id="KW-0479">Metal-binding</keyword>
<gene>
    <name evidence="13" type="ORF">MELIAE_LOCUS4414</name>
</gene>
<keyword evidence="10" id="KW-0482">Metalloprotease</keyword>
<feature type="domain" description="Peptidase M16C associated" evidence="12">
    <location>
        <begin position="509"/>
        <end position="756"/>
    </location>
</feature>
<evidence type="ECO:0000256" key="6">
    <source>
        <dbReference type="ARBA" id="ARBA00022723"/>
    </source>
</evidence>
<dbReference type="Proteomes" id="UP001154078">
    <property type="component" value="Chromosome 2"/>
</dbReference>
<evidence type="ECO:0000313" key="13">
    <source>
        <dbReference type="EMBL" id="CAH0551894.1"/>
    </source>
</evidence>
<dbReference type="InterPro" id="IPR013578">
    <property type="entry name" value="Peptidase_M16C_assoc"/>
</dbReference>
<keyword evidence="5" id="KW-0645">Protease</keyword>
<evidence type="ECO:0000256" key="4">
    <source>
        <dbReference type="ARBA" id="ARBA00020167"/>
    </source>
</evidence>
<evidence type="ECO:0000256" key="1">
    <source>
        <dbReference type="ARBA" id="ARBA00001947"/>
    </source>
</evidence>
<dbReference type="GO" id="GO:0016485">
    <property type="term" value="P:protein processing"/>
    <property type="evidence" value="ECO:0007669"/>
    <property type="project" value="TreeGrafter"/>
</dbReference>
<dbReference type="AlphaFoldDB" id="A0A9P0FDW9"/>
<keyword evidence="8" id="KW-0862">Zinc</keyword>
<evidence type="ECO:0000256" key="11">
    <source>
        <dbReference type="ARBA" id="ARBA00023128"/>
    </source>
</evidence>
<dbReference type="PANTHER" id="PTHR43016">
    <property type="entry name" value="PRESEQUENCE PROTEASE"/>
    <property type="match status" value="1"/>
</dbReference>
<keyword evidence="7" id="KW-0378">Hydrolase</keyword>
<evidence type="ECO:0000256" key="5">
    <source>
        <dbReference type="ARBA" id="ARBA00022670"/>
    </source>
</evidence>
<dbReference type="FunFam" id="3.30.830.10:FF:000009">
    <property type="entry name" value="Presequence protease, mitochondrial"/>
    <property type="match status" value="1"/>
</dbReference>
<dbReference type="Pfam" id="PF08367">
    <property type="entry name" value="M16C_assoc"/>
    <property type="match status" value="1"/>
</dbReference>
<dbReference type="GO" id="GO:0004222">
    <property type="term" value="F:metalloendopeptidase activity"/>
    <property type="evidence" value="ECO:0007669"/>
    <property type="project" value="TreeGrafter"/>
</dbReference>
<dbReference type="OrthoDB" id="10250783at2759"/>
<evidence type="ECO:0000313" key="14">
    <source>
        <dbReference type="Proteomes" id="UP001154078"/>
    </source>
</evidence>
<dbReference type="GO" id="GO:0005759">
    <property type="term" value="C:mitochondrial matrix"/>
    <property type="evidence" value="ECO:0007669"/>
    <property type="project" value="TreeGrafter"/>
</dbReference>
<protein>
    <recommendedName>
        <fullName evidence="4">Presequence protease, mitochondrial</fullName>
    </recommendedName>
</protein>
<dbReference type="InterPro" id="IPR007863">
    <property type="entry name" value="Peptidase_M16_C"/>
</dbReference>
<dbReference type="SMART" id="SM01264">
    <property type="entry name" value="M16C_associated"/>
    <property type="match status" value="1"/>
</dbReference>
<name>A0A9P0FDW9_BRAAE</name>
<evidence type="ECO:0000256" key="7">
    <source>
        <dbReference type="ARBA" id="ARBA00022801"/>
    </source>
</evidence>